<dbReference type="Pfam" id="PF13635">
    <property type="entry name" value="DUF4143"/>
    <property type="match status" value="1"/>
</dbReference>
<dbReference type="PANTHER" id="PTHR43566">
    <property type="entry name" value="CONSERVED PROTEIN"/>
    <property type="match status" value="1"/>
</dbReference>
<reference evidence="3" key="1">
    <citation type="journal article" date="2019" name="Int. J. Syst. Evol. Microbiol.">
        <title>The Global Catalogue of Microorganisms (GCM) 10K type strain sequencing project: providing services to taxonomists for standard genome sequencing and annotation.</title>
        <authorList>
            <consortium name="The Broad Institute Genomics Platform"/>
            <consortium name="The Broad Institute Genome Sequencing Center for Infectious Disease"/>
            <person name="Wu L."/>
            <person name="Ma J."/>
        </authorList>
    </citation>
    <scope>NUCLEOTIDE SEQUENCE [LARGE SCALE GENOMIC DNA]</scope>
    <source>
        <strain evidence="3">CCM 7043</strain>
    </source>
</reference>
<feature type="domain" description="DUF4143" evidence="1">
    <location>
        <begin position="76"/>
        <end position="235"/>
    </location>
</feature>
<comment type="caution">
    <text evidence="2">The sequence shown here is derived from an EMBL/GenBank/DDBJ whole genome shotgun (WGS) entry which is preliminary data.</text>
</comment>
<keyword evidence="3" id="KW-1185">Reference proteome</keyword>
<dbReference type="RefSeq" id="WP_377198720.1">
    <property type="nucleotide sequence ID" value="NZ_JBHUHF010000001.1"/>
</dbReference>
<keyword evidence="2" id="KW-0067">ATP-binding</keyword>
<evidence type="ECO:0000313" key="3">
    <source>
        <dbReference type="Proteomes" id="UP001597338"/>
    </source>
</evidence>
<name>A0ABW4V822_9MICO</name>
<gene>
    <name evidence="2" type="ORF">ACFSL2_15480</name>
</gene>
<organism evidence="2 3">
    <name type="scientific">Promicromonospora aerolata</name>
    <dbReference type="NCBI Taxonomy" id="195749"/>
    <lineage>
        <taxon>Bacteria</taxon>
        <taxon>Bacillati</taxon>
        <taxon>Actinomycetota</taxon>
        <taxon>Actinomycetes</taxon>
        <taxon>Micrococcales</taxon>
        <taxon>Promicromonosporaceae</taxon>
        <taxon>Promicromonospora</taxon>
    </lineage>
</organism>
<dbReference type="EMBL" id="JBHUHF010000001">
    <property type="protein sequence ID" value="MFD2026916.1"/>
    <property type="molecule type" value="Genomic_DNA"/>
</dbReference>
<dbReference type="PANTHER" id="PTHR43566:SF2">
    <property type="entry name" value="DUF4143 DOMAIN-CONTAINING PROTEIN"/>
    <property type="match status" value="1"/>
</dbReference>
<evidence type="ECO:0000259" key="1">
    <source>
        <dbReference type="Pfam" id="PF13635"/>
    </source>
</evidence>
<dbReference type="GO" id="GO:0005524">
    <property type="term" value="F:ATP binding"/>
    <property type="evidence" value="ECO:0007669"/>
    <property type="project" value="UniProtKB-KW"/>
</dbReference>
<protein>
    <submittedName>
        <fullName evidence="2">ATP-binding protein</fullName>
    </submittedName>
</protein>
<keyword evidence="2" id="KW-0547">Nucleotide-binding</keyword>
<evidence type="ECO:0000313" key="2">
    <source>
        <dbReference type="EMBL" id="MFD2026916.1"/>
    </source>
</evidence>
<accession>A0ABW4V822</accession>
<proteinExistence type="predicted"/>
<sequence>MHSLARGEIEASANAADFLRQLFSDDDPVPATLRTAPTIVDYVEYAIQGGFPEALHLTERARGAWYPGYVDQLVHRDVSALAEVRSPDRLAALLHAVALSSGGVPQAKTLTEAAGLDGRTAHTYLDLLDDLRIIERVPAWSSNRLKRLVRSQKLYVADTGLATSLLRADRNAILSSGDLLGRIIDTFVAAQILPLVALSHPRVDAFHLRDSNGSHEVDLLLEGPGGSVVGIEIKAANAVKPPAARHLEWLRDSLGSTFKRGVVFHTGDSTYPLGERIWAMPIASIWH</sequence>
<dbReference type="InterPro" id="IPR025420">
    <property type="entry name" value="DUF4143"/>
</dbReference>
<dbReference type="Proteomes" id="UP001597338">
    <property type="component" value="Unassembled WGS sequence"/>
</dbReference>